<feature type="region of interest" description="Disordered" evidence="1">
    <location>
        <begin position="1"/>
        <end position="22"/>
    </location>
</feature>
<reference evidence="2 3" key="1">
    <citation type="submission" date="2022-11" db="EMBL/GenBank/DDBJ databases">
        <title>Host association and intracellularity evolved multiple times independently in the Rickettsiales.</title>
        <authorList>
            <person name="Castelli M."/>
            <person name="Nardi T."/>
            <person name="Gammuto L."/>
            <person name="Bellinzona G."/>
            <person name="Sabaneyeva E."/>
            <person name="Potekhin A."/>
            <person name="Serra V."/>
            <person name="Petroni G."/>
            <person name="Sassera D."/>
        </authorList>
    </citation>
    <scope>NUCLEOTIDE SEQUENCE [LARGE SCALE GENOMIC DNA]</scope>
    <source>
        <strain evidence="2 3">NDG2</strain>
    </source>
</reference>
<dbReference type="EMBL" id="CP110820">
    <property type="protein sequence ID" value="WPX95961.1"/>
    <property type="molecule type" value="Genomic_DNA"/>
</dbReference>
<protein>
    <submittedName>
        <fullName evidence="2">Uncharacterized protein</fullName>
    </submittedName>
</protein>
<gene>
    <name evidence="2" type="ORF">Bandiella_00062</name>
</gene>
<sequence>MRISFAYRANQKKAHEPNKIGIHTSGKYDDANFLS</sequence>
<evidence type="ECO:0000256" key="1">
    <source>
        <dbReference type="SAM" id="MobiDB-lite"/>
    </source>
</evidence>
<keyword evidence="3" id="KW-1185">Reference proteome</keyword>
<accession>A0ABZ0UIQ5</accession>
<organism evidence="2 3">
    <name type="scientific">Candidatus Bandiella euplotis</name>
    <dbReference type="NCBI Taxonomy" id="1664265"/>
    <lineage>
        <taxon>Bacteria</taxon>
        <taxon>Pseudomonadati</taxon>
        <taxon>Pseudomonadota</taxon>
        <taxon>Alphaproteobacteria</taxon>
        <taxon>Rickettsiales</taxon>
        <taxon>Candidatus Midichloriaceae</taxon>
        <taxon>Candidatus Bandiella</taxon>
    </lineage>
</organism>
<evidence type="ECO:0000313" key="3">
    <source>
        <dbReference type="Proteomes" id="UP001327219"/>
    </source>
</evidence>
<evidence type="ECO:0000313" key="2">
    <source>
        <dbReference type="EMBL" id="WPX95961.1"/>
    </source>
</evidence>
<dbReference type="Proteomes" id="UP001327219">
    <property type="component" value="Chromosome"/>
</dbReference>
<name>A0ABZ0UIQ5_9RICK</name>
<proteinExistence type="predicted"/>